<dbReference type="Proteomes" id="UP000051861">
    <property type="component" value="Unassembled WGS sequence"/>
</dbReference>
<dbReference type="EMBL" id="LIZX01000032">
    <property type="protein sequence ID" value="KPJ69076.1"/>
    <property type="molecule type" value="Genomic_DNA"/>
</dbReference>
<keyword evidence="1" id="KW-0238">DNA-binding</keyword>
<dbReference type="PROSITE" id="PS01332">
    <property type="entry name" value="HTH_RRF2_1"/>
    <property type="match status" value="1"/>
</dbReference>
<dbReference type="Pfam" id="PF02082">
    <property type="entry name" value="Rrf2"/>
    <property type="match status" value="1"/>
</dbReference>
<evidence type="ECO:0008006" key="4">
    <source>
        <dbReference type="Google" id="ProtNLM"/>
    </source>
</evidence>
<dbReference type="GO" id="GO:0005829">
    <property type="term" value="C:cytosol"/>
    <property type="evidence" value="ECO:0007669"/>
    <property type="project" value="TreeGrafter"/>
</dbReference>
<gene>
    <name evidence="2" type="ORF">AMJ44_04650</name>
</gene>
<dbReference type="Gene3D" id="1.10.10.10">
    <property type="entry name" value="Winged helix-like DNA-binding domain superfamily/Winged helix DNA-binding domain"/>
    <property type="match status" value="1"/>
</dbReference>
<sequence>MKLSTKGRYAVTAMFDLASHGNGEPITAAEISNRQSISLFYLEQLLLKLRRAGLIKTVRGPAGGYILAAKPSKISIGDIIRATEGPIALADCVPIASACVKSGCCSTRSLWEKLSSKVSKVLDATTLADLCRGMKI</sequence>
<dbReference type="SUPFAM" id="SSF46785">
    <property type="entry name" value="Winged helix' DNA-binding domain"/>
    <property type="match status" value="1"/>
</dbReference>
<dbReference type="InterPro" id="IPR000944">
    <property type="entry name" value="Tscrpt_reg_Rrf2"/>
</dbReference>
<dbReference type="GO" id="GO:0003700">
    <property type="term" value="F:DNA-binding transcription factor activity"/>
    <property type="evidence" value="ECO:0007669"/>
    <property type="project" value="TreeGrafter"/>
</dbReference>
<dbReference type="InterPro" id="IPR030489">
    <property type="entry name" value="TR_Rrf2-type_CS"/>
</dbReference>
<dbReference type="InterPro" id="IPR036390">
    <property type="entry name" value="WH_DNA-bd_sf"/>
</dbReference>
<organism evidence="2 3">
    <name type="scientific">candidate division WOR-1 bacterium DG_54_3</name>
    <dbReference type="NCBI Taxonomy" id="1703775"/>
    <lineage>
        <taxon>Bacteria</taxon>
        <taxon>Bacillati</taxon>
        <taxon>Saganbacteria</taxon>
    </lineage>
</organism>
<evidence type="ECO:0000313" key="2">
    <source>
        <dbReference type="EMBL" id="KPJ69076.1"/>
    </source>
</evidence>
<proteinExistence type="predicted"/>
<dbReference type="PATRIC" id="fig|1703775.3.peg.1553"/>
<evidence type="ECO:0000256" key="1">
    <source>
        <dbReference type="ARBA" id="ARBA00023125"/>
    </source>
</evidence>
<dbReference type="NCBIfam" id="TIGR00738">
    <property type="entry name" value="rrf2_super"/>
    <property type="match status" value="1"/>
</dbReference>
<dbReference type="AlphaFoldDB" id="A0A0S7Y3A4"/>
<dbReference type="PANTHER" id="PTHR33221:SF5">
    <property type="entry name" value="HTH-TYPE TRANSCRIPTIONAL REGULATOR ISCR"/>
    <property type="match status" value="1"/>
</dbReference>
<protein>
    <recommendedName>
        <fullName evidence="4">Rrf2 family transcriptional regulator</fullName>
    </recommendedName>
</protein>
<dbReference type="PANTHER" id="PTHR33221">
    <property type="entry name" value="WINGED HELIX-TURN-HELIX TRANSCRIPTIONAL REGULATOR, RRF2 FAMILY"/>
    <property type="match status" value="1"/>
</dbReference>
<reference evidence="2 3" key="1">
    <citation type="journal article" date="2015" name="Microbiome">
        <title>Genomic resolution of linkages in carbon, nitrogen, and sulfur cycling among widespread estuary sediment bacteria.</title>
        <authorList>
            <person name="Baker B.J."/>
            <person name="Lazar C.S."/>
            <person name="Teske A.P."/>
            <person name="Dick G.J."/>
        </authorList>
    </citation>
    <scope>NUCLEOTIDE SEQUENCE [LARGE SCALE GENOMIC DNA]</scope>
    <source>
        <strain evidence="2">DG_54_3</strain>
    </source>
</reference>
<name>A0A0S7Y3A4_UNCSA</name>
<accession>A0A0S7Y3A4</accession>
<evidence type="ECO:0000313" key="3">
    <source>
        <dbReference type="Proteomes" id="UP000051861"/>
    </source>
</evidence>
<comment type="caution">
    <text evidence="2">The sequence shown here is derived from an EMBL/GenBank/DDBJ whole genome shotgun (WGS) entry which is preliminary data.</text>
</comment>
<dbReference type="PROSITE" id="PS51197">
    <property type="entry name" value="HTH_RRF2_2"/>
    <property type="match status" value="1"/>
</dbReference>
<dbReference type="InterPro" id="IPR036388">
    <property type="entry name" value="WH-like_DNA-bd_sf"/>
</dbReference>
<dbReference type="GO" id="GO:0003677">
    <property type="term" value="F:DNA binding"/>
    <property type="evidence" value="ECO:0007669"/>
    <property type="project" value="UniProtKB-KW"/>
</dbReference>